<dbReference type="Proteomes" id="UP000332515">
    <property type="component" value="Unassembled WGS sequence"/>
</dbReference>
<evidence type="ECO:0000313" key="4">
    <source>
        <dbReference type="Proteomes" id="UP000332515"/>
    </source>
</evidence>
<feature type="domain" description="UspA" evidence="2">
    <location>
        <begin position="151"/>
        <end position="289"/>
    </location>
</feature>
<evidence type="ECO:0000256" key="1">
    <source>
        <dbReference type="ARBA" id="ARBA00008791"/>
    </source>
</evidence>
<accession>A0A6A7YBK4</accession>
<dbReference type="EMBL" id="VWNA01000003">
    <property type="protein sequence ID" value="MQT15042.1"/>
    <property type="molecule type" value="Genomic_DNA"/>
</dbReference>
<feature type="domain" description="UspA" evidence="2">
    <location>
        <begin position="4"/>
        <end position="137"/>
    </location>
</feature>
<name>A0A6A7YBK4_9HYPH</name>
<dbReference type="Gene3D" id="3.40.50.12370">
    <property type="match status" value="1"/>
</dbReference>
<comment type="similarity">
    <text evidence="1">Belongs to the universal stress protein A family.</text>
</comment>
<evidence type="ECO:0000313" key="3">
    <source>
        <dbReference type="EMBL" id="MQT15042.1"/>
    </source>
</evidence>
<organism evidence="3 4">
    <name type="scientific">Segnochrobactrum spirostomi</name>
    <dbReference type="NCBI Taxonomy" id="2608987"/>
    <lineage>
        <taxon>Bacteria</taxon>
        <taxon>Pseudomonadati</taxon>
        <taxon>Pseudomonadota</taxon>
        <taxon>Alphaproteobacteria</taxon>
        <taxon>Hyphomicrobiales</taxon>
        <taxon>Segnochrobactraceae</taxon>
        <taxon>Segnochrobactrum</taxon>
    </lineage>
</organism>
<dbReference type="Pfam" id="PF00582">
    <property type="entry name" value="Usp"/>
    <property type="match status" value="2"/>
</dbReference>
<proteinExistence type="inferred from homology"/>
<dbReference type="RefSeq" id="WP_153489163.1">
    <property type="nucleotide sequence ID" value="NZ_VWNA01000003.1"/>
</dbReference>
<dbReference type="AlphaFoldDB" id="A0A6A7YBK4"/>
<dbReference type="PANTHER" id="PTHR46268:SF6">
    <property type="entry name" value="UNIVERSAL STRESS PROTEIN UP12"/>
    <property type="match status" value="1"/>
</dbReference>
<dbReference type="PANTHER" id="PTHR46268">
    <property type="entry name" value="STRESS RESPONSE PROTEIN NHAX"/>
    <property type="match status" value="1"/>
</dbReference>
<comment type="caution">
    <text evidence="3">The sequence shown here is derived from an EMBL/GenBank/DDBJ whole genome shotgun (WGS) entry which is preliminary data.</text>
</comment>
<sequence>MTYLVGYTPDRSGSEALALARTAARRPPVDLAICVVVPEPWDGPSPANVEFEYRDYIARSADKALEKARTALGEGIDTRFMVVAARTAAEGLAAAADDIGAEAIILGSPQDGPSRRCSFGSVGGRLMAIAGRPVMLAPRGFKRPPGEAVERVTCAYVEGPESDGPLAVARDLARRHKVPLRLVTFVVRDRQMYPSNVGYDAEALIANAWREQALEAQARALAMMPPEVETLATLGDGPTWRKAIEAVEWKPGELLVAGAQSVGSWGGRVFGSPFTRILRHAQVPVVAVP</sequence>
<dbReference type="CDD" id="cd00293">
    <property type="entry name" value="USP-like"/>
    <property type="match status" value="1"/>
</dbReference>
<reference evidence="3 4" key="1">
    <citation type="submission" date="2019-09" db="EMBL/GenBank/DDBJ databases">
        <title>Segnochrobactrum spirostomi gen. nov., sp. nov., isolated from the ciliate Spirostomum cf. yagiui and description of a novel family, Segnochrobactraceae fam. nov. within the order Rhizobiales of the class Alphaproteobacteria.</title>
        <authorList>
            <person name="Akter S."/>
            <person name="Shazib S.U.A."/>
            <person name="Shin M.K."/>
        </authorList>
    </citation>
    <scope>NUCLEOTIDE SEQUENCE [LARGE SCALE GENOMIC DNA]</scope>
    <source>
        <strain evidence="3 4">Sp-1</strain>
    </source>
</reference>
<dbReference type="InterPro" id="IPR006016">
    <property type="entry name" value="UspA"/>
</dbReference>
<keyword evidence="4" id="KW-1185">Reference proteome</keyword>
<protein>
    <submittedName>
        <fullName evidence="3">Universal stress protein</fullName>
    </submittedName>
</protein>
<dbReference type="SUPFAM" id="SSF52402">
    <property type="entry name" value="Adenine nucleotide alpha hydrolases-like"/>
    <property type="match status" value="2"/>
</dbReference>
<gene>
    <name evidence="3" type="ORF">F0357_20770</name>
</gene>
<evidence type="ECO:0000259" key="2">
    <source>
        <dbReference type="Pfam" id="PF00582"/>
    </source>
</evidence>